<dbReference type="InParanoid" id="K0KKX5"/>
<keyword evidence="8" id="KW-0496">Mitochondrion</keyword>
<dbReference type="Proteomes" id="UP000009328">
    <property type="component" value="Unassembled WGS sequence"/>
</dbReference>
<dbReference type="InterPro" id="IPR004441">
    <property type="entry name" value="rRNA_MeTrfase_TrmH"/>
</dbReference>
<dbReference type="InterPro" id="IPR029028">
    <property type="entry name" value="Alpha/beta_knot_MTases"/>
</dbReference>
<dbReference type="Gene3D" id="3.40.1280.10">
    <property type="match status" value="1"/>
</dbReference>
<sequence length="492" mass="56413">MFSVRRFSTSSTHFKRILPAFTTGNKSNRSNTTETFNKNFPIHKKVKAWEKTGEDKETYFKRKHAHHHAQEKERNPNGRNGKNSSRVKDSYKDDKKSNDKFDSYKKPFDKKDGKSFEKPRYDRKDDKRSFEKPRYESRDKSYEKPRFDRRDDRKSYDRPSKFESRDDKRSFDKPRYDRRSESKYDTRDDGYESKSYSRNPYSGLKTSPLSDFLYGSSAVYAALKSNKREFFTKLLYYNYKIEDQKILDLASKLKIPIKESKDKNELNILTNNSVHNGIVLETKPLIPDTILELGKFNTVDGTYSVGHDDLGDLVSKYHTSSNPFPLGVYLDEVSDPHNVGAIIRSAYFLGVDFIIVSSKNSSGITPAVVKTSSGASEFIPIYKVDSPLKFLNNSSEKGWKIISSGQASHPKDSKINKTLEQKALHFNDLDQLLIKSPTLLVVGSEGDGIRTTIKLRSDYIVEIEKGNNVDPTIDSLNVSVASALMIKQLMSY</sequence>
<evidence type="ECO:0000256" key="10">
    <source>
        <dbReference type="SAM" id="MobiDB-lite"/>
    </source>
</evidence>
<dbReference type="InterPro" id="IPR047182">
    <property type="entry name" value="MRM1"/>
</dbReference>
<dbReference type="EMBL" id="CAIF01000037">
    <property type="protein sequence ID" value="CCH42109.1"/>
    <property type="molecule type" value="Genomic_DNA"/>
</dbReference>
<feature type="region of interest" description="Disordered" evidence="10">
    <location>
        <begin position="51"/>
        <end position="200"/>
    </location>
</feature>
<evidence type="ECO:0000256" key="6">
    <source>
        <dbReference type="ARBA" id="ARBA00022691"/>
    </source>
</evidence>
<dbReference type="HOGENOM" id="CLU_021322_5_1_1"/>
<evidence type="ECO:0000256" key="9">
    <source>
        <dbReference type="ARBA" id="ARBA00034881"/>
    </source>
</evidence>
<evidence type="ECO:0000259" key="11">
    <source>
        <dbReference type="SMART" id="SM00967"/>
    </source>
</evidence>
<dbReference type="GO" id="GO:0016435">
    <property type="term" value="F:rRNA (guanine) methyltransferase activity"/>
    <property type="evidence" value="ECO:0007669"/>
    <property type="project" value="TreeGrafter"/>
</dbReference>
<dbReference type="Pfam" id="PF00588">
    <property type="entry name" value="SpoU_methylase"/>
    <property type="match status" value="1"/>
</dbReference>
<dbReference type="NCBIfam" id="TIGR00186">
    <property type="entry name" value="rRNA_methyl_3"/>
    <property type="match status" value="1"/>
</dbReference>
<dbReference type="Pfam" id="PF08032">
    <property type="entry name" value="SpoU_sub_bind"/>
    <property type="match status" value="1"/>
</dbReference>
<evidence type="ECO:0000256" key="7">
    <source>
        <dbReference type="ARBA" id="ARBA00022946"/>
    </source>
</evidence>
<evidence type="ECO:0000256" key="5">
    <source>
        <dbReference type="ARBA" id="ARBA00022679"/>
    </source>
</evidence>
<comment type="similarity">
    <text evidence="2">Belongs to the class IV-like SAM-binding methyltransferase superfamily. RNA methyltransferase TrmH family.</text>
</comment>
<keyword evidence="7" id="KW-0809">Transit peptide</keyword>
<comment type="caution">
    <text evidence="12">The sequence shown here is derived from an EMBL/GenBank/DDBJ whole genome shotgun (WGS) entry which is preliminary data.</text>
</comment>
<keyword evidence="4 12" id="KW-0489">Methyltransferase</keyword>
<dbReference type="GO" id="GO:0003723">
    <property type="term" value="F:RNA binding"/>
    <property type="evidence" value="ECO:0007669"/>
    <property type="project" value="InterPro"/>
</dbReference>
<dbReference type="InterPro" id="IPR001537">
    <property type="entry name" value="SpoU_MeTrfase"/>
</dbReference>
<dbReference type="InterPro" id="IPR047261">
    <property type="entry name" value="MRM1_MeTrfase_dom"/>
</dbReference>
<dbReference type="FunCoup" id="K0KKX5">
    <property type="interactions" value="271"/>
</dbReference>
<gene>
    <name evidence="12" type="ORF">BN7_1652</name>
</gene>
<dbReference type="GO" id="GO:0005739">
    <property type="term" value="C:mitochondrion"/>
    <property type="evidence" value="ECO:0007669"/>
    <property type="project" value="UniProtKB-SubCell"/>
</dbReference>
<dbReference type="STRING" id="1206466.K0KKX5"/>
<dbReference type="eggNOG" id="KOG0838">
    <property type="taxonomic scope" value="Eukaryota"/>
</dbReference>
<keyword evidence="5 12" id="KW-0808">Transferase</keyword>
<feature type="domain" description="RNA 2-O ribose methyltransferase substrate binding" evidence="11">
    <location>
        <begin position="212"/>
        <end position="288"/>
    </location>
</feature>
<dbReference type="SUPFAM" id="SSF75217">
    <property type="entry name" value="alpha/beta knot"/>
    <property type="match status" value="1"/>
</dbReference>
<evidence type="ECO:0000256" key="2">
    <source>
        <dbReference type="ARBA" id="ARBA00007228"/>
    </source>
</evidence>
<dbReference type="CDD" id="cd18105">
    <property type="entry name" value="SpoU-like_MRM1"/>
    <property type="match status" value="1"/>
</dbReference>
<evidence type="ECO:0000313" key="13">
    <source>
        <dbReference type="Proteomes" id="UP000009328"/>
    </source>
</evidence>
<dbReference type="PANTHER" id="PTHR46103:SF1">
    <property type="entry name" value="RRNA METHYLTRANSFERASE 1, MITOCHONDRIAL"/>
    <property type="match status" value="1"/>
</dbReference>
<protein>
    <recommendedName>
        <fullName evidence="9">rRNA methyltransferase 1, mitochondrial</fullName>
    </recommendedName>
</protein>
<evidence type="ECO:0000256" key="1">
    <source>
        <dbReference type="ARBA" id="ARBA00004173"/>
    </source>
</evidence>
<dbReference type="InterPro" id="IPR029026">
    <property type="entry name" value="tRNA_m1G_MTases_N"/>
</dbReference>
<evidence type="ECO:0000256" key="8">
    <source>
        <dbReference type="ARBA" id="ARBA00023128"/>
    </source>
</evidence>
<comment type="subcellular location">
    <subcellularLocation>
        <location evidence="1">Mitochondrion</location>
    </subcellularLocation>
</comment>
<dbReference type="SUPFAM" id="SSF55315">
    <property type="entry name" value="L30e-like"/>
    <property type="match status" value="1"/>
</dbReference>
<evidence type="ECO:0000256" key="4">
    <source>
        <dbReference type="ARBA" id="ARBA00022603"/>
    </source>
</evidence>
<feature type="compositionally biased region" description="Basic and acidic residues" evidence="10">
    <location>
        <begin position="51"/>
        <end position="60"/>
    </location>
</feature>
<accession>K0KKX5</accession>
<keyword evidence="6" id="KW-0949">S-adenosyl-L-methionine</keyword>
<reference evidence="12 13" key="1">
    <citation type="journal article" date="2012" name="Eukaryot. Cell">
        <title>Draft genome sequence of Wickerhamomyces ciferrii NRRL Y-1031 F-60-10.</title>
        <authorList>
            <person name="Schneider J."/>
            <person name="Andrea H."/>
            <person name="Blom J."/>
            <person name="Jaenicke S."/>
            <person name="Ruckert C."/>
            <person name="Schorsch C."/>
            <person name="Szczepanowski R."/>
            <person name="Farwick M."/>
            <person name="Goesmann A."/>
            <person name="Puhler A."/>
            <person name="Schaffer S."/>
            <person name="Tauch A."/>
            <person name="Kohler T."/>
            <person name="Brinkrolf K."/>
        </authorList>
    </citation>
    <scope>NUCLEOTIDE SEQUENCE [LARGE SCALE GENOMIC DNA]</scope>
    <source>
        <strain evidence="13">ATCC 14091 / BCRC 22168 / CBS 111 / JCM 3599 / NBRC 0793 / NRRL Y-1031 F-60-10</strain>
    </source>
</reference>
<proteinExistence type="inferred from homology"/>
<keyword evidence="3" id="KW-0698">rRNA processing</keyword>
<evidence type="ECO:0000313" key="12">
    <source>
        <dbReference type="EMBL" id="CCH42109.1"/>
    </source>
</evidence>
<dbReference type="PANTHER" id="PTHR46103">
    <property type="entry name" value="RRNA METHYLTRANSFERASE 1, MITOCHONDRIAL"/>
    <property type="match status" value="1"/>
</dbReference>
<dbReference type="InterPro" id="IPR029064">
    <property type="entry name" value="Ribosomal_eL30-like_sf"/>
</dbReference>
<dbReference type="InterPro" id="IPR013123">
    <property type="entry name" value="SpoU_subst-bd"/>
</dbReference>
<feature type="compositionally biased region" description="Basic and acidic residues" evidence="10">
    <location>
        <begin position="86"/>
        <end position="192"/>
    </location>
</feature>
<organism evidence="12 13">
    <name type="scientific">Wickerhamomyces ciferrii (strain ATCC 14091 / BCRC 22168 / CBS 111 / JCM 3599 / NBRC 0793 / NRRL Y-1031 F-60-10)</name>
    <name type="common">Yeast</name>
    <name type="synonym">Pichia ciferrii</name>
    <dbReference type="NCBI Taxonomy" id="1206466"/>
    <lineage>
        <taxon>Eukaryota</taxon>
        <taxon>Fungi</taxon>
        <taxon>Dikarya</taxon>
        <taxon>Ascomycota</taxon>
        <taxon>Saccharomycotina</taxon>
        <taxon>Saccharomycetes</taxon>
        <taxon>Phaffomycetales</taxon>
        <taxon>Wickerhamomycetaceae</taxon>
        <taxon>Wickerhamomyces</taxon>
    </lineage>
</organism>
<dbReference type="AlphaFoldDB" id="K0KKX5"/>
<keyword evidence="13" id="KW-1185">Reference proteome</keyword>
<name>K0KKX5_WICCF</name>
<dbReference type="SMART" id="SM00967">
    <property type="entry name" value="SpoU_sub_bind"/>
    <property type="match status" value="1"/>
</dbReference>
<dbReference type="Gene3D" id="3.30.1330.30">
    <property type="match status" value="1"/>
</dbReference>
<evidence type="ECO:0000256" key="3">
    <source>
        <dbReference type="ARBA" id="ARBA00022552"/>
    </source>
</evidence>